<dbReference type="PANTHER" id="PTHR46470">
    <property type="entry name" value="N-ACYLNEURAMINATE-9-PHOSPHATASE"/>
    <property type="match status" value="1"/>
</dbReference>
<evidence type="ECO:0000313" key="5">
    <source>
        <dbReference type="Proteomes" id="UP001596528"/>
    </source>
</evidence>
<dbReference type="Pfam" id="PF00702">
    <property type="entry name" value="Hydrolase"/>
    <property type="match status" value="1"/>
</dbReference>
<dbReference type="InterPro" id="IPR023214">
    <property type="entry name" value="HAD_sf"/>
</dbReference>
<evidence type="ECO:0000256" key="3">
    <source>
        <dbReference type="ARBA" id="ARBA00022842"/>
    </source>
</evidence>
<evidence type="ECO:0000313" key="4">
    <source>
        <dbReference type="EMBL" id="MFC7749138.1"/>
    </source>
</evidence>
<keyword evidence="3" id="KW-0460">Magnesium</keyword>
<dbReference type="EC" id="3.1.3.-" evidence="4"/>
<dbReference type="Gene3D" id="3.40.50.1000">
    <property type="entry name" value="HAD superfamily/HAD-like"/>
    <property type="match status" value="1"/>
</dbReference>
<dbReference type="Proteomes" id="UP001596528">
    <property type="component" value="Unassembled WGS sequence"/>
</dbReference>
<accession>A0ABW2V0V4</accession>
<reference evidence="5" key="1">
    <citation type="journal article" date="2019" name="Int. J. Syst. Evol. Microbiol.">
        <title>The Global Catalogue of Microorganisms (GCM) 10K type strain sequencing project: providing services to taxonomists for standard genome sequencing and annotation.</title>
        <authorList>
            <consortium name="The Broad Institute Genomics Platform"/>
            <consortium name="The Broad Institute Genome Sequencing Center for Infectious Disease"/>
            <person name="Wu L."/>
            <person name="Ma J."/>
        </authorList>
    </citation>
    <scope>NUCLEOTIDE SEQUENCE [LARGE SCALE GENOMIC DNA]</scope>
    <source>
        <strain evidence="5">JCM 18657</strain>
    </source>
</reference>
<keyword evidence="2 4" id="KW-0378">Hydrolase</keyword>
<dbReference type="InterPro" id="IPR051400">
    <property type="entry name" value="HAD-like_hydrolase"/>
</dbReference>
<name>A0ABW2V0V4_9BACL</name>
<dbReference type="SFLD" id="SFLDG01129">
    <property type="entry name" value="C1.5:_HAD__Beta-PGM__Phosphata"/>
    <property type="match status" value="1"/>
</dbReference>
<proteinExistence type="predicted"/>
<evidence type="ECO:0000256" key="2">
    <source>
        <dbReference type="ARBA" id="ARBA00022801"/>
    </source>
</evidence>
<protein>
    <submittedName>
        <fullName evidence="4">HAD family hydrolase</fullName>
        <ecNumber evidence="4">3.1.3.-</ecNumber>
    </submittedName>
</protein>
<dbReference type="Gene3D" id="1.20.120.710">
    <property type="entry name" value="Haloacid dehalogenase hydrolase-like domain"/>
    <property type="match status" value="1"/>
</dbReference>
<dbReference type="EMBL" id="JBHTGQ010000009">
    <property type="protein sequence ID" value="MFC7749138.1"/>
    <property type="molecule type" value="Genomic_DNA"/>
</dbReference>
<dbReference type="SUPFAM" id="SSF56784">
    <property type="entry name" value="HAD-like"/>
    <property type="match status" value="1"/>
</dbReference>
<comment type="cofactor">
    <cofactor evidence="1">
        <name>Mg(2+)</name>
        <dbReference type="ChEBI" id="CHEBI:18420"/>
    </cofactor>
</comment>
<dbReference type="RefSeq" id="WP_138789317.1">
    <property type="nucleotide sequence ID" value="NZ_JBHTGQ010000009.1"/>
</dbReference>
<dbReference type="SFLD" id="SFLDS00003">
    <property type="entry name" value="Haloacid_Dehalogenase"/>
    <property type="match status" value="1"/>
</dbReference>
<keyword evidence="5" id="KW-1185">Reference proteome</keyword>
<sequence length="252" mass="28273">MNGNKHNRFFPSPKKLAIFDVSNTLIDRQRTLEHCFAKTLEEFTARWSSDWPDWNPADVKNRYMTEWRRKRGSLLRTREKFEARTACLAYALKPYPLEVTPSFAHSFFAGLKSHQAREAVAVPDALRVISELSGRYQLAILSNGFRADQSECLEKLGLTAYFPADRIFTPHRTGARKPAAKAFLSVSESLGVPPSGAVMVGDSWRNDVVGATQAGMDAVWILPSADKKISLRKAGIRRIVTVRSLGQLLGFM</sequence>
<gene>
    <name evidence="4" type="ORF">ACFQWB_04150</name>
</gene>
<dbReference type="InterPro" id="IPR006439">
    <property type="entry name" value="HAD-SF_hydro_IA"/>
</dbReference>
<comment type="caution">
    <text evidence="4">The sequence shown here is derived from an EMBL/GenBank/DDBJ whole genome shotgun (WGS) entry which is preliminary data.</text>
</comment>
<organism evidence="4 5">
    <name type="scientific">Paenibacillus thermoaerophilus</name>
    <dbReference type="NCBI Taxonomy" id="1215385"/>
    <lineage>
        <taxon>Bacteria</taxon>
        <taxon>Bacillati</taxon>
        <taxon>Bacillota</taxon>
        <taxon>Bacilli</taxon>
        <taxon>Bacillales</taxon>
        <taxon>Paenibacillaceae</taxon>
        <taxon>Paenibacillus</taxon>
    </lineage>
</organism>
<evidence type="ECO:0000256" key="1">
    <source>
        <dbReference type="ARBA" id="ARBA00001946"/>
    </source>
</evidence>
<dbReference type="GO" id="GO:0016787">
    <property type="term" value="F:hydrolase activity"/>
    <property type="evidence" value="ECO:0007669"/>
    <property type="project" value="UniProtKB-KW"/>
</dbReference>
<dbReference type="NCBIfam" id="TIGR01549">
    <property type="entry name" value="HAD-SF-IA-v1"/>
    <property type="match status" value="1"/>
</dbReference>
<dbReference type="InterPro" id="IPR036412">
    <property type="entry name" value="HAD-like_sf"/>
</dbReference>